<dbReference type="OrthoDB" id="4563074at2"/>
<sequence>MKTVIDVDDEALALAAKELGTVTKKDTVNAALEFVARRRQRIEALLDDPYAFGVGPDIDDPEVMRGARR</sequence>
<dbReference type="InterPro" id="IPR019239">
    <property type="entry name" value="VapB_antitoxin"/>
</dbReference>
<protein>
    <submittedName>
        <fullName evidence="1">VapB protein of antitoxin of type II toxin-antitoxin system</fullName>
    </submittedName>
</protein>
<dbReference type="Proteomes" id="UP000294508">
    <property type="component" value="Unassembled WGS sequence"/>
</dbReference>
<proteinExistence type="predicted"/>
<dbReference type="EMBL" id="SLWN01000007">
    <property type="protein sequence ID" value="TCO26474.1"/>
    <property type="molecule type" value="Genomic_DNA"/>
</dbReference>
<gene>
    <name evidence="1" type="ORF">EV652_107366</name>
</gene>
<keyword evidence="2" id="KW-1185">Reference proteome</keyword>
<accession>A0A4R2HET6</accession>
<name>A0A4R2HET6_9ACTN</name>
<reference evidence="1 2" key="1">
    <citation type="journal article" date="2015" name="Stand. Genomic Sci.">
        <title>Genomic Encyclopedia of Bacterial and Archaeal Type Strains, Phase III: the genomes of soil and plant-associated and newly described type strains.</title>
        <authorList>
            <person name="Whitman W.B."/>
            <person name="Woyke T."/>
            <person name="Klenk H.P."/>
            <person name="Zhou Y."/>
            <person name="Lilburn T.G."/>
            <person name="Beck B.J."/>
            <person name="De Vos P."/>
            <person name="Vandamme P."/>
            <person name="Eisen J.A."/>
            <person name="Garrity G."/>
            <person name="Hugenholtz P."/>
            <person name="Kyrpides N.C."/>
        </authorList>
    </citation>
    <scope>NUCLEOTIDE SEQUENCE [LARGE SCALE GENOMIC DNA]</scope>
    <source>
        <strain evidence="1 2">VKM Ac-2572</strain>
    </source>
</reference>
<organism evidence="1 2">
    <name type="scientific">Kribbella steppae</name>
    <dbReference type="NCBI Taxonomy" id="2512223"/>
    <lineage>
        <taxon>Bacteria</taxon>
        <taxon>Bacillati</taxon>
        <taxon>Actinomycetota</taxon>
        <taxon>Actinomycetes</taxon>
        <taxon>Propionibacteriales</taxon>
        <taxon>Kribbellaceae</taxon>
        <taxon>Kribbella</taxon>
    </lineage>
</organism>
<evidence type="ECO:0000313" key="2">
    <source>
        <dbReference type="Proteomes" id="UP000294508"/>
    </source>
</evidence>
<dbReference type="RefSeq" id="WP_132211105.1">
    <property type="nucleotide sequence ID" value="NZ_SLWN01000007.1"/>
</dbReference>
<dbReference type="Pfam" id="PF09957">
    <property type="entry name" value="VapB_antitoxin"/>
    <property type="match status" value="1"/>
</dbReference>
<comment type="caution">
    <text evidence="1">The sequence shown here is derived from an EMBL/GenBank/DDBJ whole genome shotgun (WGS) entry which is preliminary data.</text>
</comment>
<evidence type="ECO:0000313" key="1">
    <source>
        <dbReference type="EMBL" id="TCO26474.1"/>
    </source>
</evidence>
<dbReference type="AlphaFoldDB" id="A0A4R2HET6"/>